<reference evidence="2" key="2">
    <citation type="submission" date="2023-01" db="EMBL/GenBank/DDBJ databases">
        <title>The prevalence of carbapenem-resistant bacteria in aquaculture in China and the genetic diversity of carbapenem-resistant genes.</title>
        <authorList>
            <person name="Wen R."/>
        </authorList>
    </citation>
    <scope>NUCLEOTIDE SEQUENCE</scope>
    <source>
        <strain evidence="2">PVA41-chromosome</strain>
    </source>
</reference>
<dbReference type="SUPFAM" id="SSF81301">
    <property type="entry name" value="Nucleotidyltransferase"/>
    <property type="match status" value="1"/>
</dbReference>
<dbReference type="Gene3D" id="3.30.460.10">
    <property type="entry name" value="Beta Polymerase, domain 2"/>
    <property type="match status" value="1"/>
</dbReference>
<dbReference type="PANTHER" id="PTHR34822:SF1">
    <property type="entry name" value="GRPB FAMILY PROTEIN"/>
    <property type="match status" value="1"/>
</dbReference>
<evidence type="ECO:0000313" key="4">
    <source>
        <dbReference type="Proteomes" id="UP001222403"/>
    </source>
</evidence>
<keyword evidence="3" id="KW-1185">Reference proteome</keyword>
<dbReference type="RefSeq" id="WP_163861654.1">
    <property type="nucleotide sequence ID" value="NZ_CAXOHT010000001.1"/>
</dbReference>
<dbReference type="Pfam" id="PF04229">
    <property type="entry name" value="GrpB"/>
    <property type="match status" value="1"/>
</dbReference>
<accession>A0AAX3RUZ6</accession>
<protein>
    <submittedName>
        <fullName evidence="2">GrpB family protein</fullName>
    </submittedName>
</protein>
<organism evidence="2 4">
    <name type="scientific">Providencia vermicola</name>
    <dbReference type="NCBI Taxonomy" id="333965"/>
    <lineage>
        <taxon>Bacteria</taxon>
        <taxon>Pseudomonadati</taxon>
        <taxon>Pseudomonadota</taxon>
        <taxon>Gammaproteobacteria</taxon>
        <taxon>Enterobacterales</taxon>
        <taxon>Morganellaceae</taxon>
        <taxon>Providencia</taxon>
    </lineage>
</organism>
<reference evidence="1" key="1">
    <citation type="journal article" date="2022" name="Front. Microbiol.">
        <title>Identification of a novel aminoglycoside O-nucleotidyltransferase AadA33 in Providencia vermicola.</title>
        <authorList>
            <person name="Feng C."/>
            <person name="Gao M."/>
            <person name="Jiang W."/>
            <person name="Shi W."/>
            <person name="Li A."/>
            <person name="Liu S."/>
            <person name="Zhang L."/>
            <person name="Zhang X."/>
            <person name="Li Q."/>
            <person name="Lin H."/>
            <person name="Lu J."/>
            <person name="Li K."/>
            <person name="Zhang H."/>
            <person name="Hu Y."/>
            <person name="Bao Q."/>
            <person name="Lin X."/>
        </authorList>
    </citation>
    <scope>NUCLEOTIDE SEQUENCE</scope>
    <source>
        <strain evidence="1">P13</strain>
    </source>
</reference>
<evidence type="ECO:0000313" key="1">
    <source>
        <dbReference type="EMBL" id="USB36140.1"/>
    </source>
</evidence>
<dbReference type="EMBL" id="CP116222">
    <property type="protein sequence ID" value="WFC05028.1"/>
    <property type="molecule type" value="Genomic_DNA"/>
</dbReference>
<dbReference type="InterPro" id="IPR007344">
    <property type="entry name" value="GrpB/CoaE"/>
</dbReference>
<dbReference type="PANTHER" id="PTHR34822">
    <property type="entry name" value="GRPB DOMAIN PROTEIN (AFU_ORTHOLOGUE AFUA_1G01530)"/>
    <property type="match status" value="1"/>
</dbReference>
<dbReference type="InterPro" id="IPR043519">
    <property type="entry name" value="NT_sf"/>
</dbReference>
<proteinExistence type="predicted"/>
<dbReference type="Proteomes" id="UP001222403">
    <property type="component" value="Chromosome"/>
</dbReference>
<evidence type="ECO:0000313" key="3">
    <source>
        <dbReference type="Proteomes" id="UP001057142"/>
    </source>
</evidence>
<gene>
    <name evidence="1" type="ORF">M5J11_15195</name>
    <name evidence="2" type="ORF">PG365_09700</name>
</gene>
<dbReference type="EMBL" id="CP097327">
    <property type="protein sequence ID" value="USB36140.1"/>
    <property type="molecule type" value="Genomic_DNA"/>
</dbReference>
<name>A0AAX3RUZ6_9GAMM</name>
<sequence length="208" mass="24003">MNPFSKTLDALSPEEIAAVMTFEDGDPNENPWVLEKPRALKIDVSDYDPRWAECFIQEKKRIMAILGDTALHIEHVGSTAVPGLSAKPIIDIDLIVADPTDESRYIPQLTALGYVHTIREPSWYEHRMLYLDNPQVNLHVFAPHCPEHLRHRLFRDWLITHPDDVKTYAASKMQAKKGINTMMDYNQKKNDTVRSIYEKLFTSLKNKM</sequence>
<evidence type="ECO:0000313" key="2">
    <source>
        <dbReference type="EMBL" id="WFC05028.1"/>
    </source>
</evidence>
<dbReference type="AlphaFoldDB" id="A0AAX3RUZ6"/>
<dbReference type="Proteomes" id="UP001057142">
    <property type="component" value="Chromosome"/>
</dbReference>